<dbReference type="InterPro" id="IPR052897">
    <property type="entry name" value="Sec-Metab_Biosynth_Hydrolase"/>
</dbReference>
<dbReference type="GO" id="GO:0016787">
    <property type="term" value="F:hydrolase activity"/>
    <property type="evidence" value="ECO:0007669"/>
    <property type="project" value="UniProtKB-KW"/>
</dbReference>
<evidence type="ECO:0000259" key="1">
    <source>
        <dbReference type="Pfam" id="PF12697"/>
    </source>
</evidence>
<accession>A0A6H9WSC8</accession>
<evidence type="ECO:0000313" key="3">
    <source>
        <dbReference type="Proteomes" id="UP000431744"/>
    </source>
</evidence>
<proteinExistence type="predicted"/>
<dbReference type="Gene3D" id="3.40.50.1820">
    <property type="entry name" value="alpha/beta hydrolase"/>
    <property type="match status" value="1"/>
</dbReference>
<dbReference type="InterPro" id="IPR000073">
    <property type="entry name" value="AB_hydrolase_1"/>
</dbReference>
<gene>
    <name evidence="2" type="ORF">F8O04_02840</name>
</gene>
<keyword evidence="3" id="KW-1185">Reference proteome</keyword>
<name>A0A6H9WSC8_9MICO</name>
<dbReference type="Proteomes" id="UP000431744">
    <property type="component" value="Unassembled WGS sequence"/>
</dbReference>
<dbReference type="InterPro" id="IPR029058">
    <property type="entry name" value="AB_hydrolase_fold"/>
</dbReference>
<keyword evidence="2" id="KW-0378">Hydrolase</keyword>
<evidence type="ECO:0000313" key="2">
    <source>
        <dbReference type="EMBL" id="KAB1649234.1"/>
    </source>
</evidence>
<organism evidence="2 3">
    <name type="scientific">Pseudoclavibacter endophyticus</name>
    <dbReference type="NCBI Taxonomy" id="1778590"/>
    <lineage>
        <taxon>Bacteria</taxon>
        <taxon>Bacillati</taxon>
        <taxon>Actinomycetota</taxon>
        <taxon>Actinomycetes</taxon>
        <taxon>Micrococcales</taxon>
        <taxon>Microbacteriaceae</taxon>
        <taxon>Pseudoclavibacter</taxon>
    </lineage>
</organism>
<dbReference type="AlphaFoldDB" id="A0A6H9WSC8"/>
<dbReference type="PANTHER" id="PTHR37017">
    <property type="entry name" value="AB HYDROLASE-1 DOMAIN-CONTAINING PROTEIN-RELATED"/>
    <property type="match status" value="1"/>
</dbReference>
<dbReference type="EMBL" id="WBJY01000001">
    <property type="protein sequence ID" value="KAB1649234.1"/>
    <property type="molecule type" value="Genomic_DNA"/>
</dbReference>
<protein>
    <submittedName>
        <fullName evidence="2">Alpha/beta hydrolase</fullName>
    </submittedName>
</protein>
<dbReference type="Pfam" id="PF12697">
    <property type="entry name" value="Abhydrolase_6"/>
    <property type="match status" value="1"/>
</dbReference>
<sequence length="234" mass="24968">MSNPTLLFVHGAWHGSWCWEPVTSRLTERGWRVQTIDLPTVHADNKADLGMFDDANAVSDAIEAIEGPVVVVAHSYGGVPTTQGADLPNVQHIVYVAAFALGEGQSLFGAVGGVEPDWWNVDGPLVTPGNDEQPPRALFFHDAPDDVAADAESRLTSMATQAVHDELTTAAWRNRPTTFVIAENDAIFPLAAQQGLASAIGANPITLTTSHSPFLSQPKRLAEIIVEAATGVDR</sequence>
<feature type="domain" description="AB hydrolase-1" evidence="1">
    <location>
        <begin position="6"/>
        <end position="223"/>
    </location>
</feature>
<dbReference type="PANTHER" id="PTHR37017:SF11">
    <property type="entry name" value="ESTERASE_LIPASE_THIOESTERASE DOMAIN-CONTAINING PROTEIN"/>
    <property type="match status" value="1"/>
</dbReference>
<reference evidence="2 3" key="1">
    <citation type="submission" date="2019-09" db="EMBL/GenBank/DDBJ databases">
        <title>Phylogeny of genus Pseudoclavibacter and closely related genus.</title>
        <authorList>
            <person name="Li Y."/>
        </authorList>
    </citation>
    <scope>NUCLEOTIDE SEQUENCE [LARGE SCALE GENOMIC DNA]</scope>
    <source>
        <strain evidence="2 3">EGI 60007</strain>
    </source>
</reference>
<dbReference type="RefSeq" id="WP_158027826.1">
    <property type="nucleotide sequence ID" value="NZ_BMHG01000001.1"/>
</dbReference>
<dbReference type="OrthoDB" id="9814966at2"/>
<dbReference type="SUPFAM" id="SSF53474">
    <property type="entry name" value="alpha/beta-Hydrolases"/>
    <property type="match status" value="1"/>
</dbReference>
<comment type="caution">
    <text evidence="2">The sequence shown here is derived from an EMBL/GenBank/DDBJ whole genome shotgun (WGS) entry which is preliminary data.</text>
</comment>